<feature type="compositionally biased region" description="Polar residues" evidence="4">
    <location>
        <begin position="210"/>
        <end position="231"/>
    </location>
</feature>
<evidence type="ECO:0000256" key="3">
    <source>
        <dbReference type="PROSITE-ProRule" id="PRU00221"/>
    </source>
</evidence>
<feature type="region of interest" description="Disordered" evidence="4">
    <location>
        <begin position="210"/>
        <end position="238"/>
    </location>
</feature>
<dbReference type="SUPFAM" id="SSF50978">
    <property type="entry name" value="WD40 repeat-like"/>
    <property type="match status" value="1"/>
</dbReference>
<gene>
    <name evidence="5" type="ORF">HYDPIDRAFT_120532</name>
</gene>
<keyword evidence="6" id="KW-1185">Reference proteome</keyword>
<proteinExistence type="predicted"/>
<evidence type="ECO:0000313" key="5">
    <source>
        <dbReference type="EMBL" id="KIJ57584.1"/>
    </source>
</evidence>
<dbReference type="InterPro" id="IPR019775">
    <property type="entry name" value="WD40_repeat_CS"/>
</dbReference>
<dbReference type="PANTHER" id="PTHR19879">
    <property type="entry name" value="TRANSCRIPTION INITIATION FACTOR TFIID"/>
    <property type="match status" value="1"/>
</dbReference>
<dbReference type="Gene3D" id="2.130.10.10">
    <property type="entry name" value="YVTN repeat-like/Quinoprotein amine dehydrogenase"/>
    <property type="match status" value="1"/>
</dbReference>
<evidence type="ECO:0000256" key="1">
    <source>
        <dbReference type="ARBA" id="ARBA00022574"/>
    </source>
</evidence>
<dbReference type="Proteomes" id="UP000053820">
    <property type="component" value="Unassembled WGS sequence"/>
</dbReference>
<dbReference type="PROSITE" id="PS50294">
    <property type="entry name" value="WD_REPEATS_REGION"/>
    <property type="match status" value="1"/>
</dbReference>
<accession>A0A0C2PGE6</accession>
<feature type="repeat" description="WD" evidence="3">
    <location>
        <begin position="134"/>
        <end position="167"/>
    </location>
</feature>
<dbReference type="InterPro" id="IPR036322">
    <property type="entry name" value="WD40_repeat_dom_sf"/>
</dbReference>
<organism evidence="5 6">
    <name type="scientific">Hydnomerulius pinastri MD-312</name>
    <dbReference type="NCBI Taxonomy" id="994086"/>
    <lineage>
        <taxon>Eukaryota</taxon>
        <taxon>Fungi</taxon>
        <taxon>Dikarya</taxon>
        <taxon>Basidiomycota</taxon>
        <taxon>Agaricomycotina</taxon>
        <taxon>Agaricomycetes</taxon>
        <taxon>Agaricomycetidae</taxon>
        <taxon>Boletales</taxon>
        <taxon>Boletales incertae sedis</taxon>
        <taxon>Leucogyrophana</taxon>
    </lineage>
</organism>
<dbReference type="PANTHER" id="PTHR19879:SF9">
    <property type="entry name" value="TRANSCRIPTION INITIATION FACTOR TFIID SUBUNIT 5"/>
    <property type="match status" value="1"/>
</dbReference>
<name>A0A0C2PGE6_9AGAM</name>
<dbReference type="PROSITE" id="PS50082">
    <property type="entry name" value="WD_REPEATS_2"/>
    <property type="match status" value="3"/>
</dbReference>
<dbReference type="AlphaFoldDB" id="A0A0C2PGE6"/>
<evidence type="ECO:0000256" key="4">
    <source>
        <dbReference type="SAM" id="MobiDB-lite"/>
    </source>
</evidence>
<dbReference type="SMART" id="SM00320">
    <property type="entry name" value="WD40"/>
    <property type="match status" value="4"/>
</dbReference>
<sequence>LGDSSGGVISLCFSPNGEKVASGHHNGTIRLLDVVTGDLVLGPLRISERLPAGPGVWSVLWSLDGRHLFSALADLTIRTWDTETGNPVGEPWRGHGDIVQLLSISPDGARIASASFDQALRFWNADRGEPIGEPLEHDDKLHGVAFCPTGEFIATGGGKGKLSIWRVPWWDEIRKQAVASFLDMPAVMAPAGPSNDDAQTDVNHTIDFLNSATHQPSTSRYASRGQRTNTRLSRHQNSESRVSWNPWGIISGLLKRRLNNEHDPPSQLTTAYTGYAEPRVVVGSTSPPQSQLPAQLETAPGHYELYSILPLTPPGSEPSLTGVDENREAPSDENHAGYYCGLFSRRSKRVPASDVASATGLTGRTNQTPSAPDPPAPTRTISRDMLGLPAVVESLAESA</sequence>
<dbReference type="InterPro" id="IPR015943">
    <property type="entry name" value="WD40/YVTN_repeat-like_dom_sf"/>
</dbReference>
<feature type="compositionally biased region" description="Polar residues" evidence="4">
    <location>
        <begin position="359"/>
        <end position="370"/>
    </location>
</feature>
<feature type="region of interest" description="Disordered" evidence="4">
    <location>
        <begin position="351"/>
        <end position="385"/>
    </location>
</feature>
<keyword evidence="2" id="KW-0677">Repeat</keyword>
<feature type="non-terminal residue" evidence="5">
    <location>
        <position position="1"/>
    </location>
</feature>
<feature type="compositionally biased region" description="Basic and acidic residues" evidence="4">
    <location>
        <begin position="324"/>
        <end position="335"/>
    </location>
</feature>
<keyword evidence="1 3" id="KW-0853">WD repeat</keyword>
<dbReference type="EMBL" id="KN840248">
    <property type="protein sequence ID" value="KIJ57584.1"/>
    <property type="molecule type" value="Genomic_DNA"/>
</dbReference>
<protein>
    <submittedName>
        <fullName evidence="5">Uncharacterized protein</fullName>
    </submittedName>
</protein>
<dbReference type="PROSITE" id="PS00678">
    <property type="entry name" value="WD_REPEATS_1"/>
    <property type="match status" value="1"/>
</dbReference>
<feature type="repeat" description="WD" evidence="3">
    <location>
        <begin position="56"/>
        <end position="90"/>
    </location>
</feature>
<feature type="region of interest" description="Disordered" evidence="4">
    <location>
        <begin position="309"/>
        <end position="335"/>
    </location>
</feature>
<evidence type="ECO:0000313" key="6">
    <source>
        <dbReference type="Proteomes" id="UP000053820"/>
    </source>
</evidence>
<dbReference type="HOGENOM" id="CLU_000288_57_33_1"/>
<dbReference type="OrthoDB" id="3203311at2759"/>
<dbReference type="InterPro" id="IPR001680">
    <property type="entry name" value="WD40_rpt"/>
</dbReference>
<feature type="repeat" description="WD" evidence="3">
    <location>
        <begin position="92"/>
        <end position="133"/>
    </location>
</feature>
<dbReference type="Pfam" id="PF00400">
    <property type="entry name" value="WD40"/>
    <property type="match status" value="4"/>
</dbReference>
<evidence type="ECO:0000256" key="2">
    <source>
        <dbReference type="ARBA" id="ARBA00022737"/>
    </source>
</evidence>
<reference evidence="5 6" key="1">
    <citation type="submission" date="2014-04" db="EMBL/GenBank/DDBJ databases">
        <title>Evolutionary Origins and Diversification of the Mycorrhizal Mutualists.</title>
        <authorList>
            <consortium name="DOE Joint Genome Institute"/>
            <consortium name="Mycorrhizal Genomics Consortium"/>
            <person name="Kohler A."/>
            <person name="Kuo A."/>
            <person name="Nagy L.G."/>
            <person name="Floudas D."/>
            <person name="Copeland A."/>
            <person name="Barry K.W."/>
            <person name="Cichocki N."/>
            <person name="Veneault-Fourrey C."/>
            <person name="LaButti K."/>
            <person name="Lindquist E.A."/>
            <person name="Lipzen A."/>
            <person name="Lundell T."/>
            <person name="Morin E."/>
            <person name="Murat C."/>
            <person name="Riley R."/>
            <person name="Ohm R."/>
            <person name="Sun H."/>
            <person name="Tunlid A."/>
            <person name="Henrissat B."/>
            <person name="Grigoriev I.V."/>
            <person name="Hibbett D.S."/>
            <person name="Martin F."/>
        </authorList>
    </citation>
    <scope>NUCLEOTIDE SEQUENCE [LARGE SCALE GENOMIC DNA]</scope>
    <source>
        <strain evidence="5 6">MD-312</strain>
    </source>
</reference>